<comment type="caution">
    <text evidence="1">The sequence shown here is derived from an EMBL/GenBank/DDBJ whole genome shotgun (WGS) entry which is preliminary data.</text>
</comment>
<reference evidence="1" key="1">
    <citation type="submission" date="2019-02" db="EMBL/GenBank/DDBJ databases">
        <authorList>
            <person name="Pothier F.J."/>
        </authorList>
    </citation>
    <scope>NUCLEOTIDE SEQUENCE</scope>
    <source>
        <strain evidence="1">CI-1B</strain>
    </source>
</reference>
<dbReference type="Proteomes" id="UP000328092">
    <property type="component" value="Unassembled WGS sequence"/>
</dbReference>
<organism evidence="1 2">
    <name type="scientific">Bradyrhizobium ivorense</name>
    <dbReference type="NCBI Taxonomy" id="2511166"/>
    <lineage>
        <taxon>Bacteria</taxon>
        <taxon>Pseudomonadati</taxon>
        <taxon>Pseudomonadota</taxon>
        <taxon>Alphaproteobacteria</taxon>
        <taxon>Hyphomicrobiales</taxon>
        <taxon>Nitrobacteraceae</taxon>
        <taxon>Bradyrhizobium</taxon>
    </lineage>
</organism>
<proteinExistence type="predicted"/>
<dbReference type="EMBL" id="CAADFC020000013">
    <property type="protein sequence ID" value="VIO71564.1"/>
    <property type="molecule type" value="Genomic_DNA"/>
</dbReference>
<evidence type="ECO:0000313" key="1">
    <source>
        <dbReference type="EMBL" id="VIO71564.1"/>
    </source>
</evidence>
<protein>
    <submittedName>
        <fullName evidence="1">Uncharacterized protein</fullName>
    </submittedName>
</protein>
<keyword evidence="2" id="KW-1185">Reference proteome</keyword>
<name>A0A508TCG0_9BRAD</name>
<accession>A0A508TCG0</accession>
<sequence>MRGIIVFVVLLVAVAAIHGGSFKPLPTAAMPQVNVP</sequence>
<gene>
    <name evidence="1" type="ORF">CI1B_37490</name>
</gene>
<dbReference type="AlphaFoldDB" id="A0A508TCG0"/>
<evidence type="ECO:0000313" key="2">
    <source>
        <dbReference type="Proteomes" id="UP000328092"/>
    </source>
</evidence>